<dbReference type="AlphaFoldDB" id="A0A1B6MPX1"/>
<protein>
    <submittedName>
        <fullName evidence="2">Uncharacterized protein</fullName>
    </submittedName>
</protein>
<feature type="signal peptide" evidence="1">
    <location>
        <begin position="1"/>
        <end position="29"/>
    </location>
</feature>
<sequence length="160" mass="17796">HISQMGTVSCSSLTFVAVVMALALSQVYGDDYQLKYDISKETLKNVTATADYSVQQTKLLSGYTGQVAERCKTQMKQQDWGIDLRKKLADVKNKIEYIDKMIYSEAVGCPANSKTCVKLAIDNNTRDMETLKEKSNNSINSNKADILKKQKAFMDTCVSG</sequence>
<evidence type="ECO:0000313" key="2">
    <source>
        <dbReference type="EMBL" id="JAT38008.1"/>
    </source>
</evidence>
<name>A0A1B6MPX1_9HEMI</name>
<reference evidence="2" key="1">
    <citation type="submission" date="2015-11" db="EMBL/GenBank/DDBJ databases">
        <title>De novo transcriptome assembly of four potential Pierce s Disease insect vectors from Arizona vineyards.</title>
        <authorList>
            <person name="Tassone E.E."/>
        </authorList>
    </citation>
    <scope>NUCLEOTIDE SEQUENCE</scope>
</reference>
<gene>
    <name evidence="2" type="ORF">g.22219</name>
</gene>
<feature type="non-terminal residue" evidence="2">
    <location>
        <position position="1"/>
    </location>
</feature>
<evidence type="ECO:0000256" key="1">
    <source>
        <dbReference type="SAM" id="SignalP"/>
    </source>
</evidence>
<dbReference type="EMBL" id="GEBQ01001969">
    <property type="protein sequence ID" value="JAT38008.1"/>
    <property type="molecule type" value="Transcribed_RNA"/>
</dbReference>
<accession>A0A1B6MPX1</accession>
<feature type="chain" id="PRO_5008588544" evidence="1">
    <location>
        <begin position="30"/>
        <end position="160"/>
    </location>
</feature>
<organism evidence="2">
    <name type="scientific">Graphocephala atropunctata</name>
    <dbReference type="NCBI Taxonomy" id="36148"/>
    <lineage>
        <taxon>Eukaryota</taxon>
        <taxon>Metazoa</taxon>
        <taxon>Ecdysozoa</taxon>
        <taxon>Arthropoda</taxon>
        <taxon>Hexapoda</taxon>
        <taxon>Insecta</taxon>
        <taxon>Pterygota</taxon>
        <taxon>Neoptera</taxon>
        <taxon>Paraneoptera</taxon>
        <taxon>Hemiptera</taxon>
        <taxon>Auchenorrhyncha</taxon>
        <taxon>Membracoidea</taxon>
        <taxon>Cicadellidae</taxon>
        <taxon>Cicadellinae</taxon>
        <taxon>Cicadellini</taxon>
        <taxon>Graphocephala</taxon>
    </lineage>
</organism>
<keyword evidence="1" id="KW-0732">Signal</keyword>
<proteinExistence type="predicted"/>